<dbReference type="SUPFAM" id="SSF48431">
    <property type="entry name" value="Lipovitellin-phosvitin complex, superhelical domain"/>
    <property type="match status" value="1"/>
</dbReference>
<dbReference type="Gene3D" id="2.20.80.10">
    <property type="entry name" value="Lipovitellin-phosvitin complex, chain A, domain 4"/>
    <property type="match status" value="1"/>
</dbReference>
<keyword evidence="2" id="KW-0758">Storage protein</keyword>
<name>A7TZD8_LEPSM</name>
<evidence type="ECO:0000259" key="8">
    <source>
        <dbReference type="PROSITE" id="PS51211"/>
    </source>
</evidence>
<evidence type="ECO:0000259" key="9">
    <source>
        <dbReference type="PROSITE" id="PS51233"/>
    </source>
</evidence>
<dbReference type="InterPro" id="IPR001846">
    <property type="entry name" value="VWF_type-D"/>
</dbReference>
<dbReference type="PANTHER" id="PTHR23345:SF15">
    <property type="entry name" value="VITELLOGENIN 1-RELATED"/>
    <property type="match status" value="1"/>
</dbReference>
<feature type="region of interest" description="Disordered" evidence="6">
    <location>
        <begin position="1920"/>
        <end position="1965"/>
    </location>
</feature>
<dbReference type="Pfam" id="PF00094">
    <property type="entry name" value="VWD"/>
    <property type="match status" value="1"/>
</dbReference>
<evidence type="ECO:0000256" key="3">
    <source>
        <dbReference type="ARBA" id="ARBA00023157"/>
    </source>
</evidence>
<keyword evidence="1 7" id="KW-0732">Signal</keyword>
<accession>A7TZD8</accession>
<dbReference type="PANTHER" id="PTHR23345">
    <property type="entry name" value="VITELLOGENIN-RELATED"/>
    <property type="match status" value="1"/>
</dbReference>
<dbReference type="InterPro" id="IPR001747">
    <property type="entry name" value="Vitellogenin_N"/>
</dbReference>
<dbReference type="SMART" id="SM00216">
    <property type="entry name" value="VWD"/>
    <property type="match status" value="1"/>
</dbReference>
<feature type="compositionally biased region" description="Polar residues" evidence="6">
    <location>
        <begin position="1949"/>
        <end position="1965"/>
    </location>
</feature>
<organism evidence="10">
    <name type="scientific">Lepeophtheirus salmonis</name>
    <name type="common">Salmon louse</name>
    <name type="synonym">Caligus salmonis</name>
    <dbReference type="NCBI Taxonomy" id="72036"/>
    <lineage>
        <taxon>Eukaryota</taxon>
        <taxon>Metazoa</taxon>
        <taxon>Ecdysozoa</taxon>
        <taxon>Arthropoda</taxon>
        <taxon>Crustacea</taxon>
        <taxon>Multicrustacea</taxon>
        <taxon>Hexanauplia</taxon>
        <taxon>Copepoda</taxon>
        <taxon>Siphonostomatoida</taxon>
        <taxon>Caligidae</taxon>
        <taxon>Lepeophtheirus</taxon>
    </lineage>
</organism>
<dbReference type="SUPFAM" id="SSF56968">
    <property type="entry name" value="Lipovitellin-phosvitin complex, beta-sheet shell regions"/>
    <property type="match status" value="2"/>
</dbReference>
<feature type="compositionally biased region" description="Low complexity" evidence="6">
    <location>
        <begin position="1937"/>
        <end position="1946"/>
    </location>
</feature>
<evidence type="ECO:0000313" key="10">
    <source>
        <dbReference type="EMBL" id="ABU41134.1"/>
    </source>
</evidence>
<feature type="chain" id="PRO_5002713281" evidence="7">
    <location>
        <begin position="17"/>
        <end position="1965"/>
    </location>
</feature>
<dbReference type="InterPro" id="IPR050733">
    <property type="entry name" value="Vitellogenin/Apolipophorin"/>
</dbReference>
<evidence type="ECO:0000256" key="7">
    <source>
        <dbReference type="SAM" id="SignalP"/>
    </source>
</evidence>
<proteinExistence type="evidence at transcript level"/>
<dbReference type="EMBL" id="EF490954">
    <property type="protein sequence ID" value="ABU41134.1"/>
    <property type="molecule type" value="mRNA"/>
</dbReference>
<protein>
    <submittedName>
        <fullName evidence="10">Vitellogenin 1</fullName>
    </submittedName>
</protein>
<dbReference type="SMR" id="A7TZD8"/>
<sequence>MKLVLSLLLFAGVALGYSPSYYGWAPSKEYVYEFETQMLTGIPEIRSQYSGLKLSSKVRIQSFPDYSLRVQFVEPKFVTVNQEIPSIDGRLYVPSTHSEELPKAIYGPLVTPFEVHFKRGVIESLFVEKDEPVVVTNWKKALLSQIQTDLSGSREGHVQKLNHEVFPLVAKDSQEMKNVSFFHTMERTLHGDCETTYTLHPLPLYQAHELEEQWRNHKIKVFETVPEYFQSIRSQKEIHEVMEESGRACTGKQYFQVTKTHNFDNCRERPVFSAWSGIKSNCDVTRSGCDDAFNSIVSTRYIICGTPDLFVIRKATTENIISLSPTGFNTPEKLTSFSTVTLELRTILSTVSHQIPKPKTPKTVGNLFMEYPEHESFNSESISEQWTKGSIISPTNISGFTGFKSLSGFYPIHPMPTMDTAPTLLYPISLSKPELIRDVQEMMSKIVRETYEVPESCSSSSDLAGYIVSIAEALRPLSLTELKELDTEVHRFMEVRDKEAILTSQYLFYDILAMVGTNPSISYIKQLIGSDKIPIQYAPDVLESALRNIKTPTPELFNLVFTMVKTLKAKSPQLYYVSTVSFSDLLHRACINPSSMVAQFPVHVYGNFCNPETPFIKDQYITFLESQIQGGSQGSKSEKVVLINALGKLGHYKAVSTLVKFIQGKVSQEPMIRSLAVYALKRTAMQYPAKVKPILMSIINNPGEHPEVRIAAVSVLPFSSPSTTELQKIALRTWFEPSKQVTSFIYSTLKSLRTTQVPELMQFRNKVKSVIPMVRRTHSGIQFSHNIHISTFLDYLKIVANNKLEIVNTPESMLPAKISFSEDWINRSMRIKGLSFSLYSQGMDYVFEKMMTHLGLKESPSPIVTSELQKITQKLQITPRTLQEPELSLKIKFMGLERIFSLDSKFYMETIQKVTEKLRSSPQILSHGLPFKYTKTRNFVDVQSVAPTASGFPVRIQSVTPMVYSVKGYTSGNFSSNVPSVQHEVSFNHSARVKITPILHAKVETTMGVISPFTKQYIGSGFEMGLHSSTPLDVKVSVNSLGQLKLTMKSPEEVQNEVELAHVYTKPFTFKKSYETIVPASRSPGNKMILSGTILKKFTFNPTKSTVGIDAPLKISTDYPVMDLAVAYKKFSNAPNPMAILKAMTIPSTLRYVSFNLKFNPTTSTTKELRTRFSLASGYKPAPSEFIRYMLPRGYTQETEIMKMCREHRPHDITGCIQSQTKSLHAASEVSNEARSLCLEHVRINMFPIKSQSIFDQEMQNCIKSVKICESVRFVCSQSSTNTVNPNTCEEKERSCIYRQINLIKLNTVLHNLQTGTGVSVTVDASLNSPYEMRTYSTILALGASTSQHHEIRGYVNAEIKSHELPAHVLIADSKSRLPSISSRWNLEQMINDEITMEHDMVIYYGKRTSPRDGMHKIILEAFATKSNGLRKSIVESPEYILCNKEIGEGRTLAPVCEKLRHLSASVDTFKIRTKFPMRQTSSTYAKSYIRNVLETVFFPYLTERYFDATSAVEGIKKDETLLEAFVSREGDLAQIKYKEHGFEWDVSNIRLPKTLTQHILPLSFRNHQLTTGSRFIQKFTSQQSPASCTVEPNFVTTFDNKTYPYTLNDCEHLIVKDCSGLWPMAVTARKAGSQMEVKMIVGKHVVVMSPLQSSVINNITVNGIHIPLVEGGLYKYIEPVNESSGSSTPPSSTPGPLLSSLGPISTEGRTVIKFWSYLDGTVVVKHIKTGLIVIFDGERIEVNPPAFLSSKACGICGDMNGESSADLASPKMCIFEQPRMAAYSYMIKESCQGIPTPEEKTKFEKESHECVLKKISVTPLEDLITRLIKVRSGPLGIISKHLIEYRANGNEICFSQRVLDICGGRSVPVIGHMASTPFTCLQSYSHLAKHLKERVVANEEIPELMKYPTTYNRMIEEASNCQSSSSSGSGMGGGSLPSSPSSSDSSSHHAQPSTGRFQPQIYNY</sequence>
<reference evidence="10" key="1">
    <citation type="submission" date="2007-03" db="EMBL/GenBank/DDBJ databases">
        <title>Salmon louse (Lepeophtheirus salmonis) transcriptomes during post molting maturation and egg production, revealed using EST-sequencing and microarray analysis.</title>
        <authorList>
            <person name="Eichner C."/>
            <person name="Frost P."/>
            <person name="Dysvik B."/>
            <person name="Kristiansen B."/>
            <person name="Jonassen I."/>
            <person name="Nilsen F."/>
        </authorList>
    </citation>
    <scope>NUCLEOTIDE SEQUENCE</scope>
</reference>
<feature type="domain" description="Vitellogenin" evidence="8">
    <location>
        <begin position="24"/>
        <end position="818"/>
    </location>
</feature>
<dbReference type="PROSITE" id="PS51233">
    <property type="entry name" value="VWFD"/>
    <property type="match status" value="1"/>
</dbReference>
<dbReference type="InterPro" id="IPR015255">
    <property type="entry name" value="Vitellinogen_open_b-sht"/>
</dbReference>
<dbReference type="Pfam" id="PF01347">
    <property type="entry name" value="Vitellogenin_N"/>
    <property type="match status" value="1"/>
</dbReference>
<dbReference type="SMART" id="SM01169">
    <property type="entry name" value="DUF1943"/>
    <property type="match status" value="1"/>
</dbReference>
<dbReference type="Pfam" id="PF09172">
    <property type="entry name" value="Vit_open_b-sht"/>
    <property type="match status" value="1"/>
</dbReference>
<evidence type="ECO:0000256" key="4">
    <source>
        <dbReference type="ARBA" id="ARBA00023180"/>
    </source>
</evidence>
<dbReference type="InterPro" id="IPR015819">
    <property type="entry name" value="Lipid_transp_b-sht_shell"/>
</dbReference>
<keyword evidence="4" id="KW-0325">Glycoprotein</keyword>
<dbReference type="InterPro" id="IPR011030">
    <property type="entry name" value="Lipovitellin_superhlx_dom"/>
</dbReference>
<dbReference type="InterPro" id="IPR015816">
    <property type="entry name" value="Vitellinogen_b-sht_N"/>
</dbReference>
<feature type="domain" description="VWFD" evidence="9">
    <location>
        <begin position="1587"/>
        <end position="1793"/>
    </location>
</feature>
<evidence type="ECO:0000256" key="1">
    <source>
        <dbReference type="ARBA" id="ARBA00022729"/>
    </source>
</evidence>
<keyword evidence="3" id="KW-1015">Disulfide bond</keyword>
<evidence type="ECO:0000256" key="6">
    <source>
        <dbReference type="SAM" id="MobiDB-lite"/>
    </source>
</evidence>
<evidence type="ECO:0000256" key="5">
    <source>
        <dbReference type="PROSITE-ProRule" id="PRU00557"/>
    </source>
</evidence>
<dbReference type="OrthoDB" id="160294at2759"/>
<dbReference type="Gene3D" id="2.30.230.10">
    <property type="entry name" value="Lipovitellin, beta-sheet shell regions, chain A"/>
    <property type="match status" value="1"/>
</dbReference>
<dbReference type="GO" id="GO:0045735">
    <property type="term" value="F:nutrient reservoir activity"/>
    <property type="evidence" value="ECO:0007669"/>
    <property type="project" value="UniProtKB-KW"/>
</dbReference>
<dbReference type="SMART" id="SM00638">
    <property type="entry name" value="LPD_N"/>
    <property type="match status" value="1"/>
</dbReference>
<dbReference type="Gene3D" id="1.25.10.20">
    <property type="entry name" value="Vitellinogen, superhelical"/>
    <property type="match status" value="1"/>
</dbReference>
<comment type="caution">
    <text evidence="5">Lacks conserved residue(s) required for the propagation of feature annotation.</text>
</comment>
<dbReference type="GO" id="GO:0005319">
    <property type="term" value="F:lipid transporter activity"/>
    <property type="evidence" value="ECO:0007669"/>
    <property type="project" value="InterPro"/>
</dbReference>
<dbReference type="PROSITE" id="PS51211">
    <property type="entry name" value="VITELLOGENIN"/>
    <property type="match status" value="1"/>
</dbReference>
<feature type="signal peptide" evidence="7">
    <location>
        <begin position="1"/>
        <end position="16"/>
    </location>
</feature>
<evidence type="ECO:0000256" key="2">
    <source>
        <dbReference type="ARBA" id="ARBA00022761"/>
    </source>
</evidence>